<proteinExistence type="predicted"/>
<gene>
    <name evidence="6" type="ORF">RMSM_06269</name>
</gene>
<dbReference type="Gene3D" id="2.60.40.2030">
    <property type="match status" value="1"/>
</dbReference>
<dbReference type="SUPFAM" id="SSF110296">
    <property type="entry name" value="Oligoxyloglucan reducing end-specific cellobiohydrolase"/>
    <property type="match status" value="1"/>
</dbReference>
<dbReference type="InterPro" id="IPR006626">
    <property type="entry name" value="PbH1"/>
</dbReference>
<dbReference type="SUPFAM" id="SSF50998">
    <property type="entry name" value="Quinoprotein alcohol dehydrogenase-like"/>
    <property type="match status" value="1"/>
</dbReference>
<dbReference type="InterPro" id="IPR011047">
    <property type="entry name" value="Quinoprotein_ADH-like_sf"/>
</dbReference>
<evidence type="ECO:0000256" key="1">
    <source>
        <dbReference type="ARBA" id="ARBA00022729"/>
    </source>
</evidence>
<feature type="domain" description="GEVED" evidence="5">
    <location>
        <begin position="1031"/>
        <end position="1110"/>
    </location>
</feature>
<dbReference type="InterPro" id="IPR003644">
    <property type="entry name" value="Calx_beta"/>
</dbReference>
<dbReference type="InterPro" id="IPR045474">
    <property type="entry name" value="GEVED"/>
</dbReference>
<dbReference type="SUPFAM" id="SSF141072">
    <property type="entry name" value="CalX-like"/>
    <property type="match status" value="1"/>
</dbReference>
<dbReference type="SUPFAM" id="SSF51126">
    <property type="entry name" value="Pectin lyase-like"/>
    <property type="match status" value="1"/>
</dbReference>
<name>M5RN58_9BACT</name>
<evidence type="ECO:0000256" key="3">
    <source>
        <dbReference type="ARBA" id="ARBA00022837"/>
    </source>
</evidence>
<feature type="non-terminal residue" evidence="6">
    <location>
        <position position="1"/>
    </location>
</feature>
<dbReference type="Proteomes" id="UP000011991">
    <property type="component" value="Unassembled WGS sequence"/>
</dbReference>
<dbReference type="InterPro" id="IPR059226">
    <property type="entry name" value="Choice_anch_Q_dom"/>
</dbReference>
<dbReference type="SMART" id="SM00710">
    <property type="entry name" value="PbH1"/>
    <property type="match status" value="10"/>
</dbReference>
<evidence type="ECO:0000259" key="4">
    <source>
        <dbReference type="Pfam" id="PF03160"/>
    </source>
</evidence>
<protein>
    <submittedName>
        <fullName evidence="6">Uncharacterized protein</fullName>
    </submittedName>
</protein>
<organism evidence="6 7">
    <name type="scientific">Rhodopirellula maiorica SM1</name>
    <dbReference type="NCBI Taxonomy" id="1265738"/>
    <lineage>
        <taxon>Bacteria</taxon>
        <taxon>Pseudomonadati</taxon>
        <taxon>Planctomycetota</taxon>
        <taxon>Planctomycetia</taxon>
        <taxon>Pirellulales</taxon>
        <taxon>Pirellulaceae</taxon>
        <taxon>Novipirellula</taxon>
    </lineage>
</organism>
<dbReference type="Pfam" id="PF17164">
    <property type="entry name" value="DUF5122"/>
    <property type="match status" value="4"/>
</dbReference>
<keyword evidence="7" id="KW-1185">Reference proteome</keyword>
<dbReference type="GO" id="GO:0007154">
    <property type="term" value="P:cell communication"/>
    <property type="evidence" value="ECO:0007669"/>
    <property type="project" value="InterPro"/>
</dbReference>
<dbReference type="InterPro" id="IPR017868">
    <property type="entry name" value="Filamin/ABP280_repeat-like"/>
</dbReference>
<reference evidence="6 7" key="1">
    <citation type="journal article" date="2013" name="Mar. Genomics">
        <title>Expression of sulfatases in Rhodopirellula baltica and the diversity of sulfatases in the genus Rhodopirellula.</title>
        <authorList>
            <person name="Wegner C.E."/>
            <person name="Richter-Heitmann T."/>
            <person name="Klindworth A."/>
            <person name="Klockow C."/>
            <person name="Richter M."/>
            <person name="Achstetter T."/>
            <person name="Glockner F.O."/>
            <person name="Harder J."/>
        </authorList>
    </citation>
    <scope>NUCLEOTIDE SEQUENCE [LARGE SCALE GENOMIC DNA]</scope>
    <source>
        <strain evidence="6 7">SM1</strain>
    </source>
</reference>
<dbReference type="Gene3D" id="2.80.10.50">
    <property type="match status" value="3"/>
</dbReference>
<dbReference type="InterPro" id="IPR011050">
    <property type="entry name" value="Pectin_lyase_fold/virulence"/>
</dbReference>
<dbReference type="Pfam" id="PF20009">
    <property type="entry name" value="GEVED"/>
    <property type="match status" value="1"/>
</dbReference>
<feature type="domain" description="Calx-beta" evidence="4">
    <location>
        <begin position="1550"/>
        <end position="1658"/>
    </location>
</feature>
<dbReference type="InterPro" id="IPR038081">
    <property type="entry name" value="CalX-like_sf"/>
</dbReference>
<comment type="caution">
    <text evidence="6">The sequence shown here is derived from an EMBL/GenBank/DDBJ whole genome shotgun (WGS) entry which is preliminary data.</text>
</comment>
<dbReference type="Gene3D" id="2.60.40.10">
    <property type="entry name" value="Immunoglobulins"/>
    <property type="match status" value="1"/>
</dbReference>
<dbReference type="GO" id="GO:0016020">
    <property type="term" value="C:membrane"/>
    <property type="evidence" value="ECO:0007669"/>
    <property type="project" value="InterPro"/>
</dbReference>
<evidence type="ECO:0000313" key="6">
    <source>
        <dbReference type="EMBL" id="EMI16807.1"/>
    </source>
</evidence>
<dbReference type="NCBIfam" id="TIGR02608">
    <property type="entry name" value="delta_60_rpt"/>
    <property type="match status" value="6"/>
</dbReference>
<dbReference type="EMBL" id="ANOG01000908">
    <property type="protein sequence ID" value="EMI16807.1"/>
    <property type="molecule type" value="Genomic_DNA"/>
</dbReference>
<dbReference type="PROSITE" id="PS50194">
    <property type="entry name" value="FILAMIN_REPEAT"/>
    <property type="match status" value="1"/>
</dbReference>
<sequence>NGTHYQQTPGGKVWDFLSGGDGGDATVDTISLSGVDESLRYSSSQNLGGFRKTRWDANNNLLETSFPSTVVTSGSEFVPQFKTPVFGNNVAGGRLLFVGANGIYESLDQGDTMQQLTSSTSGFLQDAGDYGGSQGGIANPDAFYIAQRDDVFIRTSSGTVNQTDPNTSSSDDINDVVMNTNDWSNAFAVDDTSVYQTTDSGGTWADITGSLAAIAGERLQTIAFVSGAVSALVVGASQGVFVSRIDALGTWAEVGSNLPNALVYDLIYNAVDDVLLAGMLGRGAWTFENASELLAGAGSAMPEINVQGGTPAIDIADGDVTPDAAEGTDFGQAFTGAPPVSSHQFTIENTGADLLTISAINISGADASDFSVTGFVSGTISAGGSETFSLEFAPSADGVRSATIEIVNDDADENPYNFDVTGEGIPQADLTVSIADGTISEADGAAATTVTITRGTDTTNELDVILSSSDRSEATIQTMATIPAGMTSVTVDLDAIDDTAADGTQNVTIIASVDGGVADGTAGVDTSFGTSGQVTTQLNMSDSNSIGPLGGIAVQTDGKIVVASQGFNANQFLLERLNADGTSDASFGTNGLVFTSVGANTSPTSIAIQEDGKILVAGETSDNGRTPFLARFNVDGTIDTTYGTSGLVDFSSIRSSGIVDIGLNSDGQVLAALENFGAAQMHVLRFNSEGTFDSSFGTGGLKSFWEFGAMSASIEVLPNDQFLLVGNSNEWSTVIRAFPDGTLDTSFGTIGSTRIQFDNDSGPIFSMSVDEDGRIALGGSAFNNTTRNDFAIALLTPQGLLDTNFGGDGMVVVSLPPGEDEYVDSLAFQPDGKIIAVGVLDRFNPIQNQIAMTRFNADGTLDTTFDGDGILTFSVGNSSNQRAFGTAIASDSDLLILAGGGSDIRVARVNTGLTQLQASDSVSITDNDGAATFDFGDAPNLTQSGFASSYPVSLADDGARHTVGGPRFGGFAQAELDGVNSADATFDDGNGSDDENGVKLLSPVLFASSTSASTGSVSIELSNADPTSNRLDAWIDFNRDGDWDDAGEQIVTNFDLGTIDGTYVVDFAVPQDTGTNIENGFSYARFRVSTAGGLGVTGAAADGEVEDHQVVIVTADSIVVDTNSDTVDGDYSTNNLSLREAIDLANHRSGVDTITFDASLHGGTITLAIEQLAIADDLTLTGLGASTLAIDANNAFRVFDLPESKDVTIDGLTLTNGRTMAAGFRGGAIRSTGNFQLRNSVVSGSSTTGAAAEGGGISQFEGSLTVANSTITGNATAASNVSGGGIAATNANVIISRSTIHANTTTDAAAAGIYALGSELTMTDSTVSNNVAGGASSVTGGVLVINGNLMIDSSTISSNRSADFGGGLLFASAGLTGVVTNSTISGNVSTNADGGGVFVYDGTFNINHSTITRNSGTAGSGVTGFNNGAGVAANINVLSSIIADNTGDDVGNTGGGGNTFTSFGFNLIGSGNATPGFLQITDQTGVSAGLDSLANNGGMTQTHALLPDSLAINAGDTSSTQVSDQRGAGFPRVVGSNTDVGAFELQSTNPSVTLSLDSASIPEAAGVATFTATLSEITGEVVTINLGFSGTATLTDDYTRGANSIVIPAGSLTGTVKVTAVQDGVDDDSETIIVDIDSVTGGTENGTQQQTTTIVDDDNPPAIRETTVGLNGSNDLLIQDTNGGTSNDTLTISINGANIRVYDPNNTLAAGTGANEVDANTVEIPITSLVGGGGIIVDSLGGDDTLTVDYSGGLFTEQITFDGGGQTTNGDALILTGGGTFSDVTFNYTNNSDGSIEITGTSTITYTGLEPITSNVNATDVMLNYSTTAETISVTDAGSGQTTVDSNVGGEATTFNNPSGTLTVNAGDTGVNVINVGGLAASYPANISIVGGDGGDTVNLNGTVALAVDKSLTVNALSINIPNSTSDIVSSGFGQVTLVASGGITMSSGSSISTVDGGVNISANVAGTTTGDFVGLALSDADITTSGGGAISLSGIGGTTADNHGIVVDGGSVISSTQTSTGGGAIILVGQAGAGVGADGLRLDGVGTEVTSQVGIVLINGVTLADDGVVITNNAAVRSLGTTADGASLSIQGTGGSVGGVNGSEGVVIGNSAIVTSINGDIEIIGENLSGFHGVRLFNAAAVTSTGTTVDAAQIHIAGLAGGVGADGVQLHDASTRIEADAGAINIDGDGSSGEFGVNLFDSATIQVATGTMSILGTGGTHSGVRLSDSSSGNLISIGSGDIDIFALSSDIVVGGGSVIGGPLATGNLTLTADELSFVGGAIQSTGDLILEPLTASRNIQLGGSTGASLSLTDAELGILVDGFNSITIGDLVNGTGTVDIDTITLNDPVTITGSTISDNAGTDITAPTVNLIGDVSPGQSPGILTVVGDFTFANNDIYTVEIGGIAPGDASNNHDQVNVTGTVTISSNVTLITGTFNGFSPSPGNSFTIIRNDGTDAVTGTFAGLAEGATIEDFLGSGLEATISYVGGSGNDVVLNLESNSTI</sequence>
<feature type="non-terminal residue" evidence="6">
    <location>
        <position position="2504"/>
    </location>
</feature>
<dbReference type="Pfam" id="PF03160">
    <property type="entry name" value="Calx-beta"/>
    <property type="match status" value="1"/>
</dbReference>
<evidence type="ECO:0000256" key="2">
    <source>
        <dbReference type="ARBA" id="ARBA00022737"/>
    </source>
</evidence>
<dbReference type="InterPro" id="IPR013431">
    <property type="entry name" value="Delta_60_rpt"/>
</dbReference>
<keyword evidence="2" id="KW-0677">Repeat</keyword>
<dbReference type="NCBIfam" id="NF041518">
    <property type="entry name" value="choice_anch_Q"/>
    <property type="match status" value="1"/>
</dbReference>
<keyword evidence="1" id="KW-0732">Signal</keyword>
<dbReference type="InterPro" id="IPR013783">
    <property type="entry name" value="Ig-like_fold"/>
</dbReference>
<accession>M5RN58</accession>
<evidence type="ECO:0000259" key="5">
    <source>
        <dbReference type="Pfam" id="PF20009"/>
    </source>
</evidence>
<dbReference type="RefSeq" id="WP_008705646.1">
    <property type="nucleotide sequence ID" value="NZ_ANOG01000908.1"/>
</dbReference>
<keyword evidence="3" id="KW-0106">Calcium</keyword>
<evidence type="ECO:0000313" key="7">
    <source>
        <dbReference type="Proteomes" id="UP000011991"/>
    </source>
</evidence>